<name>A0A7W9HJY0_9PSEU</name>
<comment type="caution">
    <text evidence="2">The sequence shown here is derived from an EMBL/GenBank/DDBJ whole genome shotgun (WGS) entry which is preliminary data.</text>
</comment>
<gene>
    <name evidence="2" type="ORF">F4560_003229</name>
</gene>
<organism evidence="2 3">
    <name type="scientific">Saccharothrix ecbatanensis</name>
    <dbReference type="NCBI Taxonomy" id="1105145"/>
    <lineage>
        <taxon>Bacteria</taxon>
        <taxon>Bacillati</taxon>
        <taxon>Actinomycetota</taxon>
        <taxon>Actinomycetes</taxon>
        <taxon>Pseudonocardiales</taxon>
        <taxon>Pseudonocardiaceae</taxon>
        <taxon>Saccharothrix</taxon>
    </lineage>
</organism>
<evidence type="ECO:0000313" key="2">
    <source>
        <dbReference type="EMBL" id="MBB5803461.1"/>
    </source>
</evidence>
<feature type="region of interest" description="Disordered" evidence="1">
    <location>
        <begin position="19"/>
        <end position="52"/>
    </location>
</feature>
<sequence length="98" mass="11184">MTRRRTQPSHIEGYFQVTEDRNGENTWQPRWKTPAQRQPFGAGEDRNAKGGQVYGPTLGQRQPFAATALNLIRLDAWWNGSSPRQRSTSHLARLHLTA</sequence>
<dbReference type="RefSeq" id="WP_184920814.1">
    <property type="nucleotide sequence ID" value="NZ_JACHMO010000001.1"/>
</dbReference>
<proteinExistence type="predicted"/>
<protein>
    <submittedName>
        <fullName evidence="2">Uncharacterized protein</fullName>
    </submittedName>
</protein>
<dbReference type="EMBL" id="JACHMO010000001">
    <property type="protein sequence ID" value="MBB5803461.1"/>
    <property type="molecule type" value="Genomic_DNA"/>
</dbReference>
<keyword evidence="3" id="KW-1185">Reference proteome</keyword>
<dbReference type="AlphaFoldDB" id="A0A7W9HJY0"/>
<evidence type="ECO:0000313" key="3">
    <source>
        <dbReference type="Proteomes" id="UP000552097"/>
    </source>
</evidence>
<reference evidence="2 3" key="1">
    <citation type="submission" date="2020-08" db="EMBL/GenBank/DDBJ databases">
        <title>Sequencing the genomes of 1000 actinobacteria strains.</title>
        <authorList>
            <person name="Klenk H.-P."/>
        </authorList>
    </citation>
    <scope>NUCLEOTIDE SEQUENCE [LARGE SCALE GENOMIC DNA]</scope>
    <source>
        <strain evidence="2 3">DSM 45486</strain>
    </source>
</reference>
<dbReference type="Proteomes" id="UP000552097">
    <property type="component" value="Unassembled WGS sequence"/>
</dbReference>
<accession>A0A7W9HJY0</accession>
<evidence type="ECO:0000256" key="1">
    <source>
        <dbReference type="SAM" id="MobiDB-lite"/>
    </source>
</evidence>